<dbReference type="InterPro" id="IPR002083">
    <property type="entry name" value="MATH/TRAF_dom"/>
</dbReference>
<dbReference type="Gene3D" id="3.30.710.10">
    <property type="entry name" value="Potassium Channel Kv1.1, Chain A"/>
    <property type="match status" value="1"/>
</dbReference>
<dbReference type="CDD" id="cd00121">
    <property type="entry name" value="MATH"/>
    <property type="match status" value="1"/>
</dbReference>
<gene>
    <name evidence="3" type="ORF">JTE90_002600</name>
</gene>
<dbReference type="SMART" id="SM00225">
    <property type="entry name" value="BTB"/>
    <property type="match status" value="1"/>
</dbReference>
<keyword evidence="4" id="KW-1185">Reference proteome</keyword>
<dbReference type="InterPro" id="IPR011333">
    <property type="entry name" value="SKP1/BTB/POZ_sf"/>
</dbReference>
<reference evidence="3 4" key="1">
    <citation type="journal article" date="2022" name="Nat. Ecol. Evol.">
        <title>A masculinizing supergene underlies an exaggerated male reproductive morph in a spider.</title>
        <authorList>
            <person name="Hendrickx F."/>
            <person name="De Corte Z."/>
            <person name="Sonet G."/>
            <person name="Van Belleghem S.M."/>
            <person name="Kostlbacher S."/>
            <person name="Vangestel C."/>
        </authorList>
    </citation>
    <scope>NUCLEOTIDE SEQUENCE [LARGE SCALE GENOMIC DNA]</scope>
    <source>
        <strain evidence="3">W744_W776</strain>
    </source>
</reference>
<dbReference type="PANTHER" id="PTHR24413">
    <property type="entry name" value="SPECKLE-TYPE POZ PROTEIN"/>
    <property type="match status" value="1"/>
</dbReference>
<accession>A0AAV6V1N1</accession>
<evidence type="ECO:0000313" key="3">
    <source>
        <dbReference type="EMBL" id="KAG8190645.1"/>
    </source>
</evidence>
<name>A0AAV6V1N1_9ARAC</name>
<evidence type="ECO:0000259" key="2">
    <source>
        <dbReference type="PROSITE" id="PS50144"/>
    </source>
</evidence>
<dbReference type="SUPFAM" id="SSF54695">
    <property type="entry name" value="POZ domain"/>
    <property type="match status" value="1"/>
</dbReference>
<dbReference type="Gene3D" id="2.60.210.10">
    <property type="entry name" value="Apoptosis, Tumor Necrosis Factor Receptor Associated Protein 2, Chain A"/>
    <property type="match status" value="1"/>
</dbReference>
<dbReference type="SUPFAM" id="SSF49599">
    <property type="entry name" value="TRAF domain-like"/>
    <property type="match status" value="1"/>
</dbReference>
<dbReference type="EMBL" id="JAFNEN010000178">
    <property type="protein sequence ID" value="KAG8190645.1"/>
    <property type="molecule type" value="Genomic_DNA"/>
</dbReference>
<evidence type="ECO:0000259" key="1">
    <source>
        <dbReference type="PROSITE" id="PS50097"/>
    </source>
</evidence>
<evidence type="ECO:0008006" key="5">
    <source>
        <dbReference type="Google" id="ProtNLM"/>
    </source>
</evidence>
<dbReference type="InterPro" id="IPR000210">
    <property type="entry name" value="BTB/POZ_dom"/>
</dbReference>
<feature type="domain" description="BTB" evidence="1">
    <location>
        <begin position="349"/>
        <end position="419"/>
    </location>
</feature>
<dbReference type="Proteomes" id="UP000827092">
    <property type="component" value="Unassembled WGS sequence"/>
</dbReference>
<dbReference type="GO" id="GO:0030163">
    <property type="term" value="P:protein catabolic process"/>
    <property type="evidence" value="ECO:0007669"/>
    <property type="project" value="UniProtKB-ARBA"/>
</dbReference>
<dbReference type="InterPro" id="IPR008974">
    <property type="entry name" value="TRAF-like"/>
</dbReference>
<feature type="domain" description="MATH" evidence="2">
    <location>
        <begin position="28"/>
        <end position="156"/>
    </location>
</feature>
<sequence length="515" mass="59440">MSSSIEDMSDSSLMTDSLTSEETEEKRCLTYIWKIQNFSYCIEQQWDALESPPFSICASNEPEWKIRLYPRGEEDTHHIALYLQKLSDSLFECDLELSFLDSNGASLCEWEEESCTFGSGHDVVKGTSVFASRDEICYAKKGTFLPDDTLTVCCRIRTHQAITTGEYHATTQIGVNKMSFTWCIENFSELLDENPNTTVTFGSKMKFNFELLAGKEFLKQKLMLKIKPNVLLCVRFCKCRIDILRDTGVDGIYAESYFNFVRSSNDIWQFSLNTTKKDLLSKKDTFLPNDILTLRFLFTVSVGDQLLDIDDSQTSRCPFPLKDDTHIPHTTNNSLIDDILTMYHDHKFTDVVLKVGETSFPAHKSILAARSGKFYNMFQNSFKEKEIGQGDMLVDVHILEETMRQMLHFLYTDCVEEIKWVDMALLFHAAEEYDIKSLKDRIPSIVESRLTISNVCEVLPHVETGLKDCRKVVLDFFIDHDAEILQSEEWEKFAECYPRHSTNIMQQIYLKKLSK</sequence>
<comment type="caution">
    <text evidence="3">The sequence shown here is derived from an EMBL/GenBank/DDBJ whole genome shotgun (WGS) entry which is preliminary data.</text>
</comment>
<evidence type="ECO:0000313" key="4">
    <source>
        <dbReference type="Proteomes" id="UP000827092"/>
    </source>
</evidence>
<dbReference type="Pfam" id="PF22486">
    <property type="entry name" value="MATH_2"/>
    <property type="match status" value="1"/>
</dbReference>
<protein>
    <recommendedName>
        <fullName evidence="5">Speckle-type POZ protein</fullName>
    </recommendedName>
</protein>
<organism evidence="3 4">
    <name type="scientific">Oedothorax gibbosus</name>
    <dbReference type="NCBI Taxonomy" id="931172"/>
    <lineage>
        <taxon>Eukaryota</taxon>
        <taxon>Metazoa</taxon>
        <taxon>Ecdysozoa</taxon>
        <taxon>Arthropoda</taxon>
        <taxon>Chelicerata</taxon>
        <taxon>Arachnida</taxon>
        <taxon>Araneae</taxon>
        <taxon>Araneomorphae</taxon>
        <taxon>Entelegynae</taxon>
        <taxon>Araneoidea</taxon>
        <taxon>Linyphiidae</taxon>
        <taxon>Erigoninae</taxon>
        <taxon>Oedothorax</taxon>
    </lineage>
</organism>
<dbReference type="PROSITE" id="PS50097">
    <property type="entry name" value="BTB"/>
    <property type="match status" value="1"/>
</dbReference>
<dbReference type="AlphaFoldDB" id="A0AAV6V1N1"/>
<dbReference type="CDD" id="cd18186">
    <property type="entry name" value="BTB_POZ_ZBTB_KLHL-like"/>
    <property type="match status" value="1"/>
</dbReference>
<dbReference type="Pfam" id="PF00651">
    <property type="entry name" value="BTB"/>
    <property type="match status" value="1"/>
</dbReference>
<proteinExistence type="predicted"/>
<dbReference type="PROSITE" id="PS50144">
    <property type="entry name" value="MATH"/>
    <property type="match status" value="1"/>
</dbReference>